<proteinExistence type="predicted"/>
<reference evidence="2" key="1">
    <citation type="submission" date="2016-10" db="EMBL/GenBank/DDBJ databases">
        <authorList>
            <person name="Varghese N."/>
            <person name="Submissions S."/>
        </authorList>
    </citation>
    <scope>NUCLEOTIDE SEQUENCE [LARGE SCALE GENOMIC DNA]</scope>
    <source>
        <strain evidence="2">DSM 21743</strain>
    </source>
</reference>
<gene>
    <name evidence="1" type="ORF">SAMN04488544_2475</name>
</gene>
<name>A0A1H2MPX8_9ACTN</name>
<sequence>MLIPPPGDKWWRIIGGSNVTPVRDDVLTDLDAYAIPWIVAQAAS</sequence>
<evidence type="ECO:0000313" key="1">
    <source>
        <dbReference type="EMBL" id="SDU95162.1"/>
    </source>
</evidence>
<dbReference type="Proteomes" id="UP000198825">
    <property type="component" value="Chromosome I"/>
</dbReference>
<keyword evidence="2" id="KW-1185">Reference proteome</keyword>
<dbReference type="EMBL" id="LT629799">
    <property type="protein sequence ID" value="SDU95162.1"/>
    <property type="molecule type" value="Genomic_DNA"/>
</dbReference>
<protein>
    <submittedName>
        <fullName evidence="1">Uncharacterized protein</fullName>
    </submittedName>
</protein>
<evidence type="ECO:0000313" key="2">
    <source>
        <dbReference type="Proteomes" id="UP000198825"/>
    </source>
</evidence>
<organism evidence="1 2">
    <name type="scientific">Microlunatus sagamiharensis</name>
    <dbReference type="NCBI Taxonomy" id="546874"/>
    <lineage>
        <taxon>Bacteria</taxon>
        <taxon>Bacillati</taxon>
        <taxon>Actinomycetota</taxon>
        <taxon>Actinomycetes</taxon>
        <taxon>Propionibacteriales</taxon>
        <taxon>Propionibacteriaceae</taxon>
        <taxon>Microlunatus</taxon>
    </lineage>
</organism>
<dbReference type="AlphaFoldDB" id="A0A1H2MPX8"/>
<accession>A0A1H2MPX8</accession>